<accession>A0A2W4CFV5</accession>
<dbReference type="AlphaFoldDB" id="A0A2W4CFV5"/>
<dbReference type="Gene3D" id="3.30.200.20">
    <property type="entry name" value="Phosphorylase Kinase, domain 1"/>
    <property type="match status" value="1"/>
</dbReference>
<feature type="domain" description="Aminoglycoside phosphotransferase" evidence="1">
    <location>
        <begin position="36"/>
        <end position="262"/>
    </location>
</feature>
<organism evidence="2 3">
    <name type="scientific">Rhizobium tubonense</name>
    <dbReference type="NCBI Taxonomy" id="484088"/>
    <lineage>
        <taxon>Bacteria</taxon>
        <taxon>Pseudomonadati</taxon>
        <taxon>Pseudomonadota</taxon>
        <taxon>Alphaproteobacteria</taxon>
        <taxon>Hyphomicrobiales</taxon>
        <taxon>Rhizobiaceae</taxon>
        <taxon>Rhizobium/Agrobacterium group</taxon>
        <taxon>Rhizobium</taxon>
    </lineage>
</organism>
<dbReference type="OrthoDB" id="3806873at2"/>
<gene>
    <name evidence="2" type="ORF">CPY51_18235</name>
</gene>
<dbReference type="InterPro" id="IPR051678">
    <property type="entry name" value="AGP_Transferase"/>
</dbReference>
<name>A0A2W4CFV5_9HYPH</name>
<keyword evidence="3" id="KW-1185">Reference proteome</keyword>
<dbReference type="InterPro" id="IPR011009">
    <property type="entry name" value="Kinase-like_dom_sf"/>
</dbReference>
<evidence type="ECO:0000313" key="3">
    <source>
        <dbReference type="Proteomes" id="UP000248925"/>
    </source>
</evidence>
<protein>
    <submittedName>
        <fullName evidence="2">Aminoglycoside phosphotransferase</fullName>
    </submittedName>
</protein>
<proteinExistence type="predicted"/>
<dbReference type="PANTHER" id="PTHR21310">
    <property type="entry name" value="AMINOGLYCOSIDE PHOSPHOTRANSFERASE-RELATED-RELATED"/>
    <property type="match status" value="1"/>
</dbReference>
<dbReference type="Pfam" id="PF01636">
    <property type="entry name" value="APH"/>
    <property type="match status" value="1"/>
</dbReference>
<dbReference type="Proteomes" id="UP000248925">
    <property type="component" value="Unassembled WGS sequence"/>
</dbReference>
<keyword evidence="2" id="KW-0808">Transferase</keyword>
<comment type="caution">
    <text evidence="2">The sequence shown here is derived from an EMBL/GenBank/DDBJ whole genome shotgun (WGS) entry which is preliminary data.</text>
</comment>
<evidence type="ECO:0000313" key="2">
    <source>
        <dbReference type="EMBL" id="PZM12047.1"/>
    </source>
</evidence>
<dbReference type="PANTHER" id="PTHR21310:SF42">
    <property type="entry name" value="BIFUNCTIONAL AAC_APH"/>
    <property type="match status" value="1"/>
</dbReference>
<dbReference type="GO" id="GO:0016740">
    <property type="term" value="F:transferase activity"/>
    <property type="evidence" value="ECO:0007669"/>
    <property type="project" value="UniProtKB-KW"/>
</dbReference>
<dbReference type="SUPFAM" id="SSF56112">
    <property type="entry name" value="Protein kinase-like (PK-like)"/>
    <property type="match status" value="1"/>
</dbReference>
<dbReference type="EMBL" id="PCDP01000038">
    <property type="protein sequence ID" value="PZM12047.1"/>
    <property type="molecule type" value="Genomic_DNA"/>
</dbReference>
<evidence type="ECO:0000259" key="1">
    <source>
        <dbReference type="Pfam" id="PF01636"/>
    </source>
</evidence>
<dbReference type="CDD" id="cd05155">
    <property type="entry name" value="APH_ChoK_like_1"/>
    <property type="match status" value="1"/>
</dbReference>
<sequence>MINSGDKVDIGVALVARLVATQFPRWAHLPITPVSSGGWDNRTFHLGEQMTVRLPSAEQYALQVEKEHRWLPKLAPLLPLPIPAPLAMGAPGEGYMWPWSIYRWLEGTIVAQGNIKDLAQFAASLAEFLTCLQRVDASDGPPPGRHNFHRGGSLTVYDGETRQAISVLGDRIDTVAATAIWETALAAEWRGTPVWFHGDVSPGNLLVDEGRLTAVIDFGTSGVGDPACDLAIAWTFFHDESRRAFRKAMPGDEAMWARGRGWTLWKALIVLAALPGTNSAEAKNAQRVLNEVIADDLRNAR</sequence>
<dbReference type="Gene3D" id="3.90.1200.10">
    <property type="match status" value="1"/>
</dbReference>
<reference evidence="2 3" key="1">
    <citation type="journal article" date="2018" name="Sci. Rep.">
        <title>Rhizobium tumorigenes sp. nov., a novel plant tumorigenic bacterium isolated from cane gall tumors on thornless blackberry.</title>
        <authorList>
            <person name="Kuzmanovi N."/>
            <person name="Smalla K."/>
            <person name="Gronow S."/>
            <person name="PuBawska J."/>
        </authorList>
    </citation>
    <scope>NUCLEOTIDE SEQUENCE [LARGE SCALE GENOMIC DNA]</scope>
    <source>
        <strain evidence="2 3">CCBAU 85046</strain>
    </source>
</reference>
<dbReference type="InterPro" id="IPR002575">
    <property type="entry name" value="Aminoglycoside_PTrfase"/>
</dbReference>